<keyword evidence="2" id="KW-0378">Hydrolase</keyword>
<dbReference type="GO" id="GO:0006370">
    <property type="term" value="P:7-methylguanosine mRNA capping"/>
    <property type="evidence" value="ECO:0007669"/>
    <property type="project" value="InterPro"/>
</dbReference>
<dbReference type="PANTHER" id="PTHR10367">
    <property type="entry name" value="MRNA-CAPPING ENZYME"/>
    <property type="match status" value="1"/>
</dbReference>
<dbReference type="CDD" id="cd07470">
    <property type="entry name" value="CYTH-like_mRNA_RTPase"/>
    <property type="match status" value="1"/>
</dbReference>
<organism evidence="8 9">
    <name type="scientific">Globisporangium ultimum (strain ATCC 200006 / CBS 805.95 / DAOM BR144)</name>
    <name type="common">Pythium ultimum</name>
    <dbReference type="NCBI Taxonomy" id="431595"/>
    <lineage>
        <taxon>Eukaryota</taxon>
        <taxon>Sar</taxon>
        <taxon>Stramenopiles</taxon>
        <taxon>Oomycota</taxon>
        <taxon>Peronosporomycetes</taxon>
        <taxon>Pythiales</taxon>
        <taxon>Pythiaceae</taxon>
        <taxon>Globisporangium</taxon>
    </lineage>
</organism>
<keyword evidence="1" id="KW-0507">mRNA processing</keyword>
<dbReference type="EnsemblProtists" id="PYU1_T001766">
    <property type="protein sequence ID" value="PYU1_T001766"/>
    <property type="gene ID" value="PYU1_G001765"/>
</dbReference>
<dbReference type="Pfam" id="PF01331">
    <property type="entry name" value="mRNA_cap_enzyme"/>
    <property type="match status" value="1"/>
</dbReference>
<feature type="domain" description="mRNA triphosphatase Cet1-like" evidence="7">
    <location>
        <begin position="66"/>
        <end position="269"/>
    </location>
</feature>
<evidence type="ECO:0000259" key="7">
    <source>
        <dbReference type="Pfam" id="PF02940"/>
    </source>
</evidence>
<dbReference type="GO" id="GO:0004651">
    <property type="term" value="F:polynucleotide 5'-phosphatase activity"/>
    <property type="evidence" value="ECO:0007669"/>
    <property type="project" value="InterPro"/>
</dbReference>
<comment type="catalytic activity">
    <reaction evidence="4">
        <text>a 5'-end diphospho-ribonucleoside in mRNA + GTP + H(+) = a 5'-end (5'-triphosphoguanosine)-ribonucleoside in mRNA + diphosphate</text>
        <dbReference type="Rhea" id="RHEA:67012"/>
        <dbReference type="Rhea" id="RHEA-COMP:17165"/>
        <dbReference type="Rhea" id="RHEA-COMP:17166"/>
        <dbReference type="ChEBI" id="CHEBI:15378"/>
        <dbReference type="ChEBI" id="CHEBI:33019"/>
        <dbReference type="ChEBI" id="CHEBI:37565"/>
        <dbReference type="ChEBI" id="CHEBI:167616"/>
        <dbReference type="ChEBI" id="CHEBI:167617"/>
        <dbReference type="EC" id="2.7.7.50"/>
    </reaction>
    <physiologicalReaction direction="left-to-right" evidence="4">
        <dbReference type="Rhea" id="RHEA:67013"/>
    </physiologicalReaction>
</comment>
<comment type="catalytic activity">
    <reaction evidence="5">
        <text>a 5'-end triphospho-ribonucleoside in mRNA + H2O = a 5'-end diphospho-ribonucleoside in mRNA + phosphate + H(+)</text>
        <dbReference type="Rhea" id="RHEA:67004"/>
        <dbReference type="Rhea" id="RHEA-COMP:17164"/>
        <dbReference type="Rhea" id="RHEA-COMP:17165"/>
        <dbReference type="ChEBI" id="CHEBI:15377"/>
        <dbReference type="ChEBI" id="CHEBI:15378"/>
        <dbReference type="ChEBI" id="CHEBI:43474"/>
        <dbReference type="ChEBI" id="CHEBI:167616"/>
        <dbReference type="ChEBI" id="CHEBI:167618"/>
        <dbReference type="EC" id="3.6.1.74"/>
    </reaction>
    <physiologicalReaction direction="left-to-right" evidence="5">
        <dbReference type="Rhea" id="RHEA:67005"/>
    </physiologicalReaction>
</comment>
<dbReference type="AlphaFoldDB" id="K3W9X5"/>
<proteinExistence type="predicted"/>
<dbReference type="VEuPathDB" id="FungiDB:PYU1_G001765"/>
<dbReference type="EC" id="3.6.1.74" evidence="3"/>
<accession>K3W9X5</accession>
<dbReference type="OMA" id="GTMPVGF"/>
<dbReference type="InterPro" id="IPR012340">
    <property type="entry name" value="NA-bd_OB-fold"/>
</dbReference>
<feature type="domain" description="mRNA capping enzyme adenylation" evidence="6">
    <location>
        <begin position="344"/>
        <end position="542"/>
    </location>
</feature>
<evidence type="ECO:0000259" key="6">
    <source>
        <dbReference type="Pfam" id="PF01331"/>
    </source>
</evidence>
<dbReference type="Gene3D" id="3.30.470.30">
    <property type="entry name" value="DNA ligase/mRNA capping enzyme"/>
    <property type="match status" value="1"/>
</dbReference>
<dbReference type="InterPro" id="IPR037009">
    <property type="entry name" value="mRNA_triPase_Cet1_sf"/>
</dbReference>
<dbReference type="STRING" id="431595.K3W9X5"/>
<dbReference type="PANTHER" id="PTHR10367:SF17">
    <property type="entry name" value="MRNA-CAPPING ENZYME"/>
    <property type="match status" value="1"/>
</dbReference>
<reference evidence="8" key="3">
    <citation type="submission" date="2015-02" db="UniProtKB">
        <authorList>
            <consortium name="EnsemblProtists"/>
        </authorList>
    </citation>
    <scope>IDENTIFICATION</scope>
    <source>
        <strain evidence="8">DAOM BR144</strain>
    </source>
</reference>
<dbReference type="InParanoid" id="K3W9X5"/>
<reference evidence="9" key="2">
    <citation type="submission" date="2010-04" db="EMBL/GenBank/DDBJ databases">
        <authorList>
            <person name="Buell R."/>
            <person name="Hamilton J."/>
            <person name="Hostetler J."/>
        </authorList>
    </citation>
    <scope>NUCLEOTIDE SEQUENCE [LARGE SCALE GENOMIC DNA]</scope>
    <source>
        <strain evidence="9">DAOM:BR144</strain>
    </source>
</reference>
<dbReference type="Proteomes" id="UP000019132">
    <property type="component" value="Unassembled WGS sequence"/>
</dbReference>
<dbReference type="SUPFAM" id="SSF56091">
    <property type="entry name" value="DNA ligase/mRNA capping enzyme, catalytic domain"/>
    <property type="match status" value="1"/>
</dbReference>
<dbReference type="SUPFAM" id="SSF55154">
    <property type="entry name" value="CYTH-like phosphatases"/>
    <property type="match status" value="1"/>
</dbReference>
<dbReference type="Pfam" id="PF02940">
    <property type="entry name" value="mRNA_triPase"/>
    <property type="match status" value="1"/>
</dbReference>
<dbReference type="EMBL" id="GL376634">
    <property type="status" value="NOT_ANNOTATED_CDS"/>
    <property type="molecule type" value="Genomic_DNA"/>
</dbReference>
<evidence type="ECO:0000256" key="5">
    <source>
        <dbReference type="ARBA" id="ARBA00047740"/>
    </source>
</evidence>
<keyword evidence="9" id="KW-1185">Reference proteome</keyword>
<evidence type="ECO:0000256" key="3">
    <source>
        <dbReference type="ARBA" id="ARBA00035028"/>
    </source>
</evidence>
<evidence type="ECO:0000313" key="8">
    <source>
        <dbReference type="EnsemblProtists" id="PYU1_T001766"/>
    </source>
</evidence>
<sequence length="675" mass="75837">MSKRSHSSMSNGGGSILSSMLSSLSKTNESTLSAKQAEAQVAKLTAGRGQAITVDANSVAPDAAIAQFLQDMRATIDEKGLGAEIEVELRFGKITSCLQDARCRPSQEGVDAAIVLADDQMKGVGAKFVPGVVEAEFPTFVKGLEYLLKGDGFSEHLEKQVVHNMPQSKRIIEQVDLSTSMRRAPQVQAKERLGSIDIFLPHCKWDCRVSISCEFPLRDLQGSLSEMPAAESIRHKDRTSAVGKDLRVDLTKVLEENTNKKSYEVEVELNQTVVSDWLRQPDENGQSWKSATVTASYLWKMVKYFMPQAGQAFKSNWGFPSATEVQNAYQLRLGVRNKFSGTMPVGFARWHIPLVKTREYFVSEKTDGVRYFLVVAGDAVVLVDRSNAPFVASGLDLLKLVLPEGTVLDGELVFHQRENRYVFMVFDIIATGPSQSDSHVDKPFTERLRILNDFLSDEGPYAAGIRDLDINRHAILPILRKKWVPVRHISDVFRQIQRVQKRDQSLGRIYSDDKRTHYTDGIVFCPNTPYVPNTHKEYLKWKWSDLITVDFLAQLTDSNTVALSCGGPRNTHVELDSIVVLDPRDVPTVQKILARTPSRSAILEFGFNADKGFWNYKCARPDKDVANYIRTVLGSLVNMAEAISEEELQYRLTNPNSEQWNNHMKKMRRSLLDQK</sequence>
<name>K3W9X5_GLOUD</name>
<evidence type="ECO:0000256" key="1">
    <source>
        <dbReference type="ARBA" id="ARBA00022664"/>
    </source>
</evidence>
<evidence type="ECO:0000313" key="9">
    <source>
        <dbReference type="Proteomes" id="UP000019132"/>
    </source>
</evidence>
<dbReference type="Gene3D" id="3.20.100.10">
    <property type="entry name" value="mRNA triphosphatase Cet1-like"/>
    <property type="match status" value="1"/>
</dbReference>
<evidence type="ECO:0000256" key="2">
    <source>
        <dbReference type="ARBA" id="ARBA00022801"/>
    </source>
</evidence>
<dbReference type="GO" id="GO:0140818">
    <property type="term" value="F:mRNA 5'-triphosphate monophosphatase activity"/>
    <property type="evidence" value="ECO:0007669"/>
    <property type="project" value="UniProtKB-EC"/>
</dbReference>
<dbReference type="HOGENOM" id="CLU_032531_0_0_1"/>
<dbReference type="InterPro" id="IPR051029">
    <property type="entry name" value="mRNA_Capping_Enz/RNA_Phosphat"/>
</dbReference>
<dbReference type="eggNOG" id="KOG2386">
    <property type="taxonomic scope" value="Eukaryota"/>
</dbReference>
<dbReference type="InterPro" id="IPR001339">
    <property type="entry name" value="mRNA_cap_enzyme_adenylation"/>
</dbReference>
<dbReference type="Gene3D" id="2.40.50.140">
    <property type="entry name" value="Nucleic acid-binding proteins"/>
    <property type="match status" value="1"/>
</dbReference>
<dbReference type="GO" id="GO:0005524">
    <property type="term" value="F:ATP binding"/>
    <property type="evidence" value="ECO:0007669"/>
    <property type="project" value="InterPro"/>
</dbReference>
<evidence type="ECO:0000256" key="4">
    <source>
        <dbReference type="ARBA" id="ARBA00044624"/>
    </source>
</evidence>
<dbReference type="GO" id="GO:0004484">
    <property type="term" value="F:mRNA guanylyltransferase activity"/>
    <property type="evidence" value="ECO:0007669"/>
    <property type="project" value="UniProtKB-EC"/>
</dbReference>
<dbReference type="SUPFAM" id="SSF50249">
    <property type="entry name" value="Nucleic acid-binding proteins"/>
    <property type="match status" value="1"/>
</dbReference>
<protein>
    <recommendedName>
        <fullName evidence="3">mRNA 5'-phosphatase</fullName>
        <ecNumber evidence="3">3.6.1.74</ecNumber>
    </recommendedName>
</protein>
<dbReference type="CDD" id="cd07895">
    <property type="entry name" value="Adenylation_mRNA_capping"/>
    <property type="match status" value="1"/>
</dbReference>
<dbReference type="InterPro" id="IPR004206">
    <property type="entry name" value="mRNA_triPase_Cet1"/>
</dbReference>
<reference evidence="9" key="1">
    <citation type="journal article" date="2010" name="Genome Biol.">
        <title>Genome sequence of the necrotrophic plant pathogen Pythium ultimum reveals original pathogenicity mechanisms and effector repertoire.</title>
        <authorList>
            <person name="Levesque C.A."/>
            <person name="Brouwer H."/>
            <person name="Cano L."/>
            <person name="Hamilton J.P."/>
            <person name="Holt C."/>
            <person name="Huitema E."/>
            <person name="Raffaele S."/>
            <person name="Robideau G.P."/>
            <person name="Thines M."/>
            <person name="Win J."/>
            <person name="Zerillo M.M."/>
            <person name="Beakes G.W."/>
            <person name="Boore J.L."/>
            <person name="Busam D."/>
            <person name="Dumas B."/>
            <person name="Ferriera S."/>
            <person name="Fuerstenberg S.I."/>
            <person name="Gachon C.M."/>
            <person name="Gaulin E."/>
            <person name="Govers F."/>
            <person name="Grenville-Briggs L."/>
            <person name="Horner N."/>
            <person name="Hostetler J."/>
            <person name="Jiang R.H."/>
            <person name="Johnson J."/>
            <person name="Krajaejun T."/>
            <person name="Lin H."/>
            <person name="Meijer H.J."/>
            <person name="Moore B."/>
            <person name="Morris P."/>
            <person name="Phuntmart V."/>
            <person name="Puiu D."/>
            <person name="Shetty J."/>
            <person name="Stajich J.E."/>
            <person name="Tripathy S."/>
            <person name="Wawra S."/>
            <person name="van West P."/>
            <person name="Whitty B.R."/>
            <person name="Coutinho P.M."/>
            <person name="Henrissat B."/>
            <person name="Martin F."/>
            <person name="Thomas P.D."/>
            <person name="Tyler B.M."/>
            <person name="De Vries R.P."/>
            <person name="Kamoun S."/>
            <person name="Yandell M."/>
            <person name="Tisserat N."/>
            <person name="Buell C.R."/>
        </authorList>
    </citation>
    <scope>NUCLEOTIDE SEQUENCE</scope>
    <source>
        <strain evidence="9">DAOM:BR144</strain>
    </source>
</reference>
<dbReference type="InterPro" id="IPR033469">
    <property type="entry name" value="CYTH-like_dom_sf"/>
</dbReference>